<proteinExistence type="predicted"/>
<sequence length="719" mass="83504">MGGHNPGIDMEKYEWSKTNVAMFVEIIYDKVKQNKLQTSTFNNVVWEEINKELYQATKTNYGVDRLKGKWNRLRTRQRLFAALLAHTGVTMDPDTGKVNAPEEVWAEFYMKNKREYKSIRKEGCDHFHILSEVFGGTTATGDMHRASTQLPPTSDEERELEEAFINRGVNSYVEVVDDENEDVGGEPNNRRRRVAESSNSRRRKDPKHSRIEKYEACMDKWSNTMEQLSGESISRQKYLELRAAKLEREQDISCSSGTSMFNDPYSIEMCMQILNGMESLSIQAYTKATEAFLKPGLREIFMKIPSNRRAEWLDCLNLEHIMSSSDDEYDELGPDINLLIVLGIANDFFHDMMNEYFGYIDRMPCRTSSLTGRMYIQEILDGHPQVCFDNFRMSKHVFVNFCNTLKEMNLLQDGKKVTVEEGVAMFLLIVGHNTRHRICADRFQHSFYTSSKWFKRVLRAVCTLGTYIIRPYEHNGVQPHILNNPKWFPYFKVSAWAPSSIQTSFRGRKIIVTQNVMLACDFDMLFTFVYTGWEGTANDSRVFIDALTRHENNFPKPCGDQFYLVDSGYPNMPGFLAPYRGRRYHLRDYRGQGRPRGKEELFNYRHSTCRNIIERCIGVLKARFRILKDMPNYPITRQRLIPVACCAVHNFIRRHHAMDNLFMEYSSDDMLMSGVEGDFNDQEPIPIDSSQTAQMGSIRDEIASSMWNDYMVHPPSTQP</sequence>
<reference evidence="7 8" key="1">
    <citation type="submission" date="2020-08" db="EMBL/GenBank/DDBJ databases">
        <title>Plant Genome Project.</title>
        <authorList>
            <person name="Zhang R.-G."/>
        </authorList>
    </citation>
    <scope>NUCLEOTIDE SEQUENCE [LARGE SCALE GENOMIC DNA]</scope>
    <source>
        <tissue evidence="7">Rhizome</tissue>
    </source>
</reference>
<dbReference type="PANTHER" id="PTHR47584:SF14">
    <property type="entry name" value="L10-INTERACTING MYB DOMAIN-CONTAINING PROTEIN-LIKE"/>
    <property type="match status" value="1"/>
</dbReference>
<dbReference type="Pfam" id="PF26138">
    <property type="entry name" value="DUF8040"/>
    <property type="match status" value="1"/>
</dbReference>
<keyword evidence="8" id="KW-1185">Reference proteome</keyword>
<feature type="domain" description="DUF8040" evidence="6">
    <location>
        <begin position="367"/>
        <end position="462"/>
    </location>
</feature>
<evidence type="ECO:0000259" key="4">
    <source>
        <dbReference type="Pfam" id="PF12776"/>
    </source>
</evidence>
<gene>
    <name evidence="7" type="ORF">ZIOFF_006055</name>
</gene>
<dbReference type="InterPro" id="IPR027806">
    <property type="entry name" value="HARBI1_dom"/>
</dbReference>
<comment type="cofactor">
    <cofactor evidence="1">
        <name>a divalent metal cation</name>
        <dbReference type="ChEBI" id="CHEBI:60240"/>
    </cofactor>
</comment>
<keyword evidence="2" id="KW-0479">Metal-binding</keyword>
<evidence type="ECO:0000259" key="5">
    <source>
        <dbReference type="Pfam" id="PF13359"/>
    </source>
</evidence>
<dbReference type="EMBL" id="JACMSC010000002">
    <property type="protein sequence ID" value="KAG6532216.1"/>
    <property type="molecule type" value="Genomic_DNA"/>
</dbReference>
<comment type="caution">
    <text evidence="7">The sequence shown here is derived from an EMBL/GenBank/DDBJ whole genome shotgun (WGS) entry which is preliminary data.</text>
</comment>
<dbReference type="PANTHER" id="PTHR47584">
    <property type="match status" value="1"/>
</dbReference>
<dbReference type="Pfam" id="PF12776">
    <property type="entry name" value="Myb_DNA-bind_3"/>
    <property type="match status" value="1"/>
</dbReference>
<protein>
    <submittedName>
        <fullName evidence="7">Uncharacterized protein</fullName>
    </submittedName>
</protein>
<evidence type="ECO:0000259" key="6">
    <source>
        <dbReference type="Pfam" id="PF26138"/>
    </source>
</evidence>
<evidence type="ECO:0000256" key="2">
    <source>
        <dbReference type="ARBA" id="ARBA00022723"/>
    </source>
</evidence>
<evidence type="ECO:0000313" key="8">
    <source>
        <dbReference type="Proteomes" id="UP000734854"/>
    </source>
</evidence>
<feature type="domain" description="Myb/SANT-like" evidence="4">
    <location>
        <begin position="14"/>
        <end position="107"/>
    </location>
</feature>
<dbReference type="Pfam" id="PF13359">
    <property type="entry name" value="DDE_Tnp_4"/>
    <property type="match status" value="1"/>
</dbReference>
<evidence type="ECO:0000313" key="7">
    <source>
        <dbReference type="EMBL" id="KAG6532216.1"/>
    </source>
</evidence>
<dbReference type="Proteomes" id="UP000734854">
    <property type="component" value="Unassembled WGS sequence"/>
</dbReference>
<dbReference type="InterPro" id="IPR045026">
    <property type="entry name" value="LIMYB"/>
</dbReference>
<organism evidence="7 8">
    <name type="scientific">Zingiber officinale</name>
    <name type="common">Ginger</name>
    <name type="synonym">Amomum zingiber</name>
    <dbReference type="NCBI Taxonomy" id="94328"/>
    <lineage>
        <taxon>Eukaryota</taxon>
        <taxon>Viridiplantae</taxon>
        <taxon>Streptophyta</taxon>
        <taxon>Embryophyta</taxon>
        <taxon>Tracheophyta</taxon>
        <taxon>Spermatophyta</taxon>
        <taxon>Magnoliopsida</taxon>
        <taxon>Liliopsida</taxon>
        <taxon>Zingiberales</taxon>
        <taxon>Zingiberaceae</taxon>
        <taxon>Zingiber</taxon>
    </lineage>
</organism>
<feature type="region of interest" description="Disordered" evidence="3">
    <location>
        <begin position="176"/>
        <end position="209"/>
    </location>
</feature>
<evidence type="ECO:0000256" key="3">
    <source>
        <dbReference type="SAM" id="MobiDB-lite"/>
    </source>
</evidence>
<feature type="domain" description="DDE Tnp4" evidence="5">
    <location>
        <begin position="501"/>
        <end position="650"/>
    </location>
</feature>
<dbReference type="InterPro" id="IPR024752">
    <property type="entry name" value="Myb/SANT-like_dom"/>
</dbReference>
<evidence type="ECO:0000256" key="1">
    <source>
        <dbReference type="ARBA" id="ARBA00001968"/>
    </source>
</evidence>
<name>A0A8J5IBX6_ZINOF</name>
<dbReference type="InterPro" id="IPR058353">
    <property type="entry name" value="DUF8040"/>
</dbReference>
<dbReference type="AlphaFoldDB" id="A0A8J5IBX6"/>
<accession>A0A8J5IBX6</accession>
<dbReference type="GO" id="GO:0046872">
    <property type="term" value="F:metal ion binding"/>
    <property type="evidence" value="ECO:0007669"/>
    <property type="project" value="UniProtKB-KW"/>
</dbReference>